<evidence type="ECO:0000256" key="2">
    <source>
        <dbReference type="ARBA" id="ARBA00005887"/>
    </source>
</evidence>
<keyword evidence="9" id="KW-1185">Reference proteome</keyword>
<dbReference type="GO" id="GO:0008519">
    <property type="term" value="F:ammonium channel activity"/>
    <property type="evidence" value="ECO:0007669"/>
    <property type="project" value="InterPro"/>
</dbReference>
<comment type="caution">
    <text evidence="8">The sequence shown here is derived from an EMBL/GenBank/DDBJ whole genome shotgun (WGS) entry which is preliminary data.</text>
</comment>
<comment type="subcellular location">
    <subcellularLocation>
        <location evidence="1">Membrane</location>
        <topology evidence="1">Multi-pass membrane protein</topology>
    </subcellularLocation>
</comment>
<keyword evidence="5 6" id="KW-0472">Membrane</keyword>
<proteinExistence type="inferred from homology"/>
<gene>
    <name evidence="8" type="ORF">F3Y22_tig00002840pilonHSYRG01392</name>
</gene>
<keyword evidence="3 6" id="KW-0812">Transmembrane</keyword>
<name>A0A6A3CW85_HIBSY</name>
<dbReference type="Gene3D" id="1.10.3430.10">
    <property type="entry name" value="Ammonium transporter AmtB like domains"/>
    <property type="match status" value="1"/>
</dbReference>
<dbReference type="GO" id="GO:0005886">
    <property type="term" value="C:plasma membrane"/>
    <property type="evidence" value="ECO:0007669"/>
    <property type="project" value="TreeGrafter"/>
</dbReference>
<dbReference type="Pfam" id="PF00909">
    <property type="entry name" value="Ammonium_transp"/>
    <property type="match status" value="1"/>
</dbReference>
<evidence type="ECO:0000256" key="1">
    <source>
        <dbReference type="ARBA" id="ARBA00004141"/>
    </source>
</evidence>
<feature type="transmembrane region" description="Helical" evidence="6">
    <location>
        <begin position="192"/>
        <end position="209"/>
    </location>
</feature>
<evidence type="ECO:0000256" key="3">
    <source>
        <dbReference type="ARBA" id="ARBA00022692"/>
    </source>
</evidence>
<dbReference type="Proteomes" id="UP000436088">
    <property type="component" value="Unassembled WGS sequence"/>
</dbReference>
<dbReference type="InterPro" id="IPR024041">
    <property type="entry name" value="NH4_transpt_AmtB-like_dom"/>
</dbReference>
<evidence type="ECO:0000313" key="9">
    <source>
        <dbReference type="Proteomes" id="UP000436088"/>
    </source>
</evidence>
<accession>A0A6A3CW85</accession>
<dbReference type="AlphaFoldDB" id="A0A6A3CW85"/>
<protein>
    <submittedName>
        <fullName evidence="8">Ammonium transporter 4 member 1</fullName>
    </submittedName>
</protein>
<evidence type="ECO:0000313" key="8">
    <source>
        <dbReference type="EMBL" id="KAE8731461.1"/>
    </source>
</evidence>
<comment type="similarity">
    <text evidence="2">Belongs to the ammonia transporter channel (TC 1.A.11.2) family.</text>
</comment>
<dbReference type="EMBL" id="VEPZ02000196">
    <property type="protein sequence ID" value="KAE8731461.1"/>
    <property type="molecule type" value="Genomic_DNA"/>
</dbReference>
<reference evidence="8" key="1">
    <citation type="submission" date="2019-09" db="EMBL/GenBank/DDBJ databases">
        <title>Draft genome information of white flower Hibiscus syriacus.</title>
        <authorList>
            <person name="Kim Y.-M."/>
        </authorList>
    </citation>
    <scope>NUCLEOTIDE SEQUENCE [LARGE SCALE GENOMIC DNA]</scope>
    <source>
        <strain evidence="8">YM2019G1</strain>
    </source>
</reference>
<organism evidence="8 9">
    <name type="scientific">Hibiscus syriacus</name>
    <name type="common">Rose of Sharon</name>
    <dbReference type="NCBI Taxonomy" id="106335"/>
    <lineage>
        <taxon>Eukaryota</taxon>
        <taxon>Viridiplantae</taxon>
        <taxon>Streptophyta</taxon>
        <taxon>Embryophyta</taxon>
        <taxon>Tracheophyta</taxon>
        <taxon>Spermatophyta</taxon>
        <taxon>Magnoliopsida</taxon>
        <taxon>eudicotyledons</taxon>
        <taxon>Gunneridae</taxon>
        <taxon>Pentapetalae</taxon>
        <taxon>rosids</taxon>
        <taxon>malvids</taxon>
        <taxon>Malvales</taxon>
        <taxon>Malvaceae</taxon>
        <taxon>Malvoideae</taxon>
        <taxon>Hibiscus</taxon>
    </lineage>
</organism>
<sequence>MGGEHCFHGALRFCMRRFLLGGFGLPVVVWGKDGSVMRETERGVGRCVPDRTTVSGEVSERDDGVFPGNFRRDHSDSDRRSVVGADELLCMHDVRAAVADVFLYFHGSVYGVHMGFLPRWGSLIIRVDTSSISMILGASFRSIPWFTMMVVHKRSEVLQKVDGTMAVLHTHAVAGSLGGILSGIFAVPKLNGLFYGAPGHYIGLFYGLADGRTHGGLRQIGVQLIGILFVVVVNVVSTSIICAVVQVFVPLRMSEEDMEIGDEAPMVKKHMPFVVMKKRVDPKYVLPKSKAAGQVEMP</sequence>
<keyword evidence="4 6" id="KW-1133">Transmembrane helix</keyword>
<feature type="domain" description="Ammonium transporter AmtB-like" evidence="7">
    <location>
        <begin position="150"/>
        <end position="263"/>
    </location>
</feature>
<feature type="transmembrane region" description="Helical" evidence="6">
    <location>
        <begin position="101"/>
        <end position="120"/>
    </location>
</feature>
<evidence type="ECO:0000259" key="7">
    <source>
        <dbReference type="Pfam" id="PF00909"/>
    </source>
</evidence>
<dbReference type="PANTHER" id="PTHR43029">
    <property type="entry name" value="AMMONIUM TRANSPORTER MEP2"/>
    <property type="match status" value="1"/>
</dbReference>
<feature type="transmembrane region" description="Helical" evidence="6">
    <location>
        <begin position="132"/>
        <end position="151"/>
    </location>
</feature>
<evidence type="ECO:0000256" key="4">
    <source>
        <dbReference type="ARBA" id="ARBA00022989"/>
    </source>
</evidence>
<feature type="transmembrane region" description="Helical" evidence="6">
    <location>
        <begin position="163"/>
        <end position="186"/>
    </location>
</feature>
<dbReference type="InterPro" id="IPR001905">
    <property type="entry name" value="Ammonium_transpt"/>
</dbReference>
<dbReference type="SUPFAM" id="SSF111352">
    <property type="entry name" value="Ammonium transporter"/>
    <property type="match status" value="1"/>
</dbReference>
<evidence type="ECO:0000256" key="5">
    <source>
        <dbReference type="ARBA" id="ARBA00023136"/>
    </source>
</evidence>
<feature type="transmembrane region" description="Helical" evidence="6">
    <location>
        <begin position="221"/>
        <end position="249"/>
    </location>
</feature>
<evidence type="ECO:0000256" key="6">
    <source>
        <dbReference type="SAM" id="Phobius"/>
    </source>
</evidence>
<dbReference type="PANTHER" id="PTHR43029:SF7">
    <property type="entry name" value="AMMONIUM TRANSPORTER 2 MEMBER 5"/>
    <property type="match status" value="1"/>
</dbReference>
<dbReference type="InterPro" id="IPR029020">
    <property type="entry name" value="Ammonium/urea_transptr"/>
</dbReference>